<gene>
    <name evidence="3" type="ORF">ACFFGE_11250</name>
</gene>
<dbReference type="Proteomes" id="UP001589906">
    <property type="component" value="Unassembled WGS sequence"/>
</dbReference>
<evidence type="ECO:0000259" key="2">
    <source>
        <dbReference type="Pfam" id="PF07811"/>
    </source>
</evidence>
<dbReference type="RefSeq" id="WP_376836494.1">
    <property type="nucleotide sequence ID" value="NZ_JBHLSW010000007.1"/>
</dbReference>
<organism evidence="3 4">
    <name type="scientific">Brevundimonas balnearis</name>
    <dbReference type="NCBI Taxonomy" id="1572858"/>
    <lineage>
        <taxon>Bacteria</taxon>
        <taxon>Pseudomonadati</taxon>
        <taxon>Pseudomonadota</taxon>
        <taxon>Alphaproteobacteria</taxon>
        <taxon>Caulobacterales</taxon>
        <taxon>Caulobacteraceae</taxon>
        <taxon>Brevundimonas</taxon>
    </lineage>
</organism>
<protein>
    <submittedName>
        <fullName evidence="3">TadE/TadG family type IV pilus assembly protein</fullName>
    </submittedName>
</protein>
<keyword evidence="1" id="KW-0812">Transmembrane</keyword>
<keyword evidence="1" id="KW-1133">Transmembrane helix</keyword>
<dbReference type="Pfam" id="PF07811">
    <property type="entry name" value="TadE"/>
    <property type="match status" value="1"/>
</dbReference>
<reference evidence="3 4" key="1">
    <citation type="submission" date="2024-09" db="EMBL/GenBank/DDBJ databases">
        <authorList>
            <person name="Sun Q."/>
            <person name="Mori K."/>
        </authorList>
    </citation>
    <scope>NUCLEOTIDE SEQUENCE [LARGE SCALE GENOMIC DNA]</scope>
    <source>
        <strain evidence="3 4">NCAIM B.02621</strain>
    </source>
</reference>
<dbReference type="EMBL" id="JBHLSW010000007">
    <property type="protein sequence ID" value="MFC0634448.1"/>
    <property type="molecule type" value="Genomic_DNA"/>
</dbReference>
<keyword evidence="4" id="KW-1185">Reference proteome</keyword>
<accession>A0ABV6R7C9</accession>
<evidence type="ECO:0000313" key="3">
    <source>
        <dbReference type="EMBL" id="MFC0634448.1"/>
    </source>
</evidence>
<sequence length="170" mass="19100">MARPRLMRRPNRRTREGVAAIEFAFVAIPFLLLMFAILEIGGLLVLDASLENAMIDTNRLIRTGQAQGGMSQEQFRQAICDRMTIFRGGCAGNLFIDVRVLPQFRNQTPPEPTAQGFPQEYQIGQAGDLILVRAWYRHRMVTPLMQQAVSRFGDGNAIVSVTTAFKNEPF</sequence>
<keyword evidence="1" id="KW-0472">Membrane</keyword>
<dbReference type="InterPro" id="IPR012495">
    <property type="entry name" value="TadE-like_dom"/>
</dbReference>
<proteinExistence type="predicted"/>
<evidence type="ECO:0000256" key="1">
    <source>
        <dbReference type="SAM" id="Phobius"/>
    </source>
</evidence>
<feature type="transmembrane region" description="Helical" evidence="1">
    <location>
        <begin position="21"/>
        <end position="46"/>
    </location>
</feature>
<comment type="caution">
    <text evidence="3">The sequence shown here is derived from an EMBL/GenBank/DDBJ whole genome shotgun (WGS) entry which is preliminary data.</text>
</comment>
<name>A0ABV6R7C9_9CAUL</name>
<evidence type="ECO:0000313" key="4">
    <source>
        <dbReference type="Proteomes" id="UP001589906"/>
    </source>
</evidence>
<feature type="domain" description="TadE-like" evidence="2">
    <location>
        <begin position="17"/>
        <end position="53"/>
    </location>
</feature>